<proteinExistence type="predicted"/>
<dbReference type="EMBL" id="GG745547">
    <property type="protein sequence ID" value="EFD93079.1"/>
    <property type="molecule type" value="Genomic_DNA"/>
</dbReference>
<reference evidence="2 3" key="1">
    <citation type="journal article" date="2010" name="Proc. Natl. Acad. Sci. U.S.A.">
        <title>Enigmatic, ultrasmall, uncultivated Archaea.</title>
        <authorList>
            <person name="Baker B.J."/>
            <person name="Comolli L.R."/>
            <person name="Dick G.J."/>
            <person name="Hauser L.J."/>
            <person name="Hyatt D."/>
            <person name="Dill B.D."/>
            <person name="Land M.L."/>
            <person name="Verberkmoes N.C."/>
            <person name="Hettich R.L."/>
            <person name="Banfield J.F."/>
        </authorList>
    </citation>
    <scope>NUCLEOTIDE SEQUENCE [LARGE SCALE GENOMIC DNA]</scope>
</reference>
<dbReference type="Proteomes" id="UP000009376">
    <property type="component" value="Unassembled WGS sequence"/>
</dbReference>
<name>D6GUT9_PARA5</name>
<accession>D6GUT9</accession>
<sequence length="99" mass="10905">METKNKLEDVLSVEERKRKAKKLSNAGLDLIFGGFSALGSSYILSLFYDADKILGTYVASGLAVSAVALIFAGSHLNHKANEYYDNSFNGYVKKSYKNE</sequence>
<keyword evidence="1" id="KW-1133">Transmembrane helix</keyword>
<protein>
    <submittedName>
        <fullName evidence="2">Uncharacterized protein</fullName>
    </submittedName>
</protein>
<dbReference type="AlphaFoldDB" id="D6GUT9"/>
<evidence type="ECO:0000313" key="3">
    <source>
        <dbReference type="Proteomes" id="UP000009376"/>
    </source>
</evidence>
<organism evidence="2 3">
    <name type="scientific">Candidatus Parvarchaeum acidophilus ARMAN-5</name>
    <dbReference type="NCBI Taxonomy" id="662762"/>
    <lineage>
        <taxon>Archaea</taxon>
        <taxon>Candidatus Parvarchaeota</taxon>
        <taxon>Candidatus Parvarchaeum</taxon>
    </lineage>
</organism>
<keyword evidence="1" id="KW-0472">Membrane</keyword>
<feature type="transmembrane region" description="Helical" evidence="1">
    <location>
        <begin position="54"/>
        <end position="72"/>
    </location>
</feature>
<evidence type="ECO:0000256" key="1">
    <source>
        <dbReference type="SAM" id="Phobius"/>
    </source>
</evidence>
<gene>
    <name evidence="2" type="ORF">BJBARM5_0236</name>
</gene>
<evidence type="ECO:0000313" key="2">
    <source>
        <dbReference type="EMBL" id="EFD93079.1"/>
    </source>
</evidence>
<keyword evidence="1" id="KW-0812">Transmembrane</keyword>
<feature type="transmembrane region" description="Helical" evidence="1">
    <location>
        <begin position="26"/>
        <end position="48"/>
    </location>
</feature>